<accession>A0A6C0HH12</accession>
<keyword evidence="1" id="KW-1133">Transmembrane helix</keyword>
<name>A0A6C0HH12_9ZZZZ</name>
<evidence type="ECO:0000256" key="1">
    <source>
        <dbReference type="SAM" id="Phobius"/>
    </source>
</evidence>
<dbReference type="EMBL" id="MN739954">
    <property type="protein sequence ID" value="QHT79744.1"/>
    <property type="molecule type" value="Genomic_DNA"/>
</dbReference>
<dbReference type="AlphaFoldDB" id="A0A6C0HH12"/>
<proteinExistence type="predicted"/>
<keyword evidence="1" id="KW-0812">Transmembrane</keyword>
<keyword evidence="1" id="KW-0472">Membrane</keyword>
<reference evidence="2" key="1">
    <citation type="journal article" date="2020" name="Nature">
        <title>Giant virus diversity and host interactions through global metagenomics.</title>
        <authorList>
            <person name="Schulz F."/>
            <person name="Roux S."/>
            <person name="Paez-Espino D."/>
            <person name="Jungbluth S."/>
            <person name="Walsh D.A."/>
            <person name="Denef V.J."/>
            <person name="McMahon K.D."/>
            <person name="Konstantinidis K.T."/>
            <person name="Eloe-Fadrosh E.A."/>
            <person name="Kyrpides N.C."/>
            <person name="Woyke T."/>
        </authorList>
    </citation>
    <scope>NUCLEOTIDE SEQUENCE</scope>
    <source>
        <strain evidence="2">GVMAG-M-3300023184-101</strain>
    </source>
</reference>
<organism evidence="2">
    <name type="scientific">viral metagenome</name>
    <dbReference type="NCBI Taxonomy" id="1070528"/>
    <lineage>
        <taxon>unclassified sequences</taxon>
        <taxon>metagenomes</taxon>
        <taxon>organismal metagenomes</taxon>
    </lineage>
</organism>
<protein>
    <submittedName>
        <fullName evidence="2">Uncharacterized protein</fullName>
    </submittedName>
</protein>
<feature type="transmembrane region" description="Helical" evidence="1">
    <location>
        <begin position="6"/>
        <end position="23"/>
    </location>
</feature>
<sequence length="365" mass="43598">MKNILLIRSSIILLVIILLICMYKQNNTVVSNVLHKDGSISRDEKNKRELSIDNFIRDRLRERVKLLDTTDINTFINYIHNNMIVKYNDLILHYAMIEIVTFSDGSIHFPRKVFPNKEALNLSNNETEYVISNEHHFKFNRDKLIKRIINNQLNGTISQYYDPFTHRLVNKKFFAILLKKENFYGYIELSYNLSYINNNVLHKNITISLDKKNNQEQNIETYIKSKLQERYKLLETMDIQHFIHYNLNNISIKNNDLILYFYIWELVQSKHDDIPQFILRACPDKNVIGYNYIEYENIHSNWANVNLSEQQICDMLYLHQLNGYKYKWYDPITQQLVNKRGFAIDIIKENFNGFIGIDYNLSNIV</sequence>
<evidence type="ECO:0000313" key="2">
    <source>
        <dbReference type="EMBL" id="QHT79744.1"/>
    </source>
</evidence>